<evidence type="ECO:0000256" key="4">
    <source>
        <dbReference type="PROSITE-ProRule" id="PRU00335"/>
    </source>
</evidence>
<dbReference type="PANTHER" id="PTHR30055:SF148">
    <property type="entry name" value="TETR-FAMILY TRANSCRIPTIONAL REGULATOR"/>
    <property type="match status" value="1"/>
</dbReference>
<dbReference type="Pfam" id="PF00440">
    <property type="entry name" value="TetR_N"/>
    <property type="match status" value="1"/>
</dbReference>
<dbReference type="InterPro" id="IPR050109">
    <property type="entry name" value="HTH-type_TetR-like_transc_reg"/>
</dbReference>
<comment type="caution">
    <text evidence="7">The sequence shown here is derived from an EMBL/GenBank/DDBJ whole genome shotgun (WGS) entry which is preliminary data.</text>
</comment>
<sequence length="228" mass="24044">MDTGPTGSATPDGATPDGATPDGATPDGATPGSGHRNRPRRRGPQLDAEILQATLAELAERGYPALTVERIAARAGAGKASVYRRWPDRAHLVLDAVRSVMPEPERPPDTGSLRGDLIAALGAVAAALDGALGEALRGLLGELLTGPDRVESLQALSRRSGRRLVAEVVRRAHDRGELDMSWITDRMLDVAPTMLRFHVLVHGTPVPDDVVTGIVDEVALPLLAPGHR</sequence>
<dbReference type="PROSITE" id="PS50977">
    <property type="entry name" value="HTH_TETR_2"/>
    <property type="match status" value="1"/>
</dbReference>
<dbReference type="SUPFAM" id="SSF46689">
    <property type="entry name" value="Homeodomain-like"/>
    <property type="match status" value="1"/>
</dbReference>
<evidence type="ECO:0000256" key="1">
    <source>
        <dbReference type="ARBA" id="ARBA00023015"/>
    </source>
</evidence>
<dbReference type="InterPro" id="IPR009057">
    <property type="entry name" value="Homeodomain-like_sf"/>
</dbReference>
<evidence type="ECO:0000256" key="2">
    <source>
        <dbReference type="ARBA" id="ARBA00023125"/>
    </source>
</evidence>
<name>A0ABN1XVX6_9PSEU</name>
<dbReference type="InterPro" id="IPR001647">
    <property type="entry name" value="HTH_TetR"/>
</dbReference>
<feature type="DNA-binding region" description="H-T-H motif" evidence="4">
    <location>
        <begin position="67"/>
        <end position="86"/>
    </location>
</feature>
<keyword evidence="1" id="KW-0805">Transcription regulation</keyword>
<dbReference type="RefSeq" id="WP_344023586.1">
    <property type="nucleotide sequence ID" value="NZ_BAAAJK010000014.1"/>
</dbReference>
<keyword evidence="3" id="KW-0804">Transcription</keyword>
<feature type="domain" description="HTH tetR-type" evidence="6">
    <location>
        <begin position="44"/>
        <end position="104"/>
    </location>
</feature>
<reference evidence="7 8" key="1">
    <citation type="journal article" date="2019" name="Int. J. Syst. Evol. Microbiol.">
        <title>The Global Catalogue of Microorganisms (GCM) 10K type strain sequencing project: providing services to taxonomists for standard genome sequencing and annotation.</title>
        <authorList>
            <consortium name="The Broad Institute Genomics Platform"/>
            <consortium name="The Broad Institute Genome Sequencing Center for Infectious Disease"/>
            <person name="Wu L."/>
            <person name="Ma J."/>
        </authorList>
    </citation>
    <scope>NUCLEOTIDE SEQUENCE [LARGE SCALE GENOMIC DNA]</scope>
    <source>
        <strain evidence="7 8">JCM 11896</strain>
    </source>
</reference>
<accession>A0ABN1XVX6</accession>
<feature type="region of interest" description="Disordered" evidence="5">
    <location>
        <begin position="1"/>
        <end position="45"/>
    </location>
</feature>
<dbReference type="SUPFAM" id="SSF48498">
    <property type="entry name" value="Tetracyclin repressor-like, C-terminal domain"/>
    <property type="match status" value="1"/>
</dbReference>
<proteinExistence type="predicted"/>
<dbReference type="InterPro" id="IPR036271">
    <property type="entry name" value="Tet_transcr_reg_TetR-rel_C_sf"/>
</dbReference>
<dbReference type="Gene3D" id="1.10.357.10">
    <property type="entry name" value="Tetracycline Repressor, domain 2"/>
    <property type="match status" value="1"/>
</dbReference>
<keyword evidence="8" id="KW-1185">Reference proteome</keyword>
<evidence type="ECO:0000256" key="5">
    <source>
        <dbReference type="SAM" id="MobiDB-lite"/>
    </source>
</evidence>
<keyword evidence="2 4" id="KW-0238">DNA-binding</keyword>
<dbReference type="EMBL" id="BAAAJK010000014">
    <property type="protein sequence ID" value="GAA1391577.1"/>
    <property type="molecule type" value="Genomic_DNA"/>
</dbReference>
<dbReference type="PRINTS" id="PR00455">
    <property type="entry name" value="HTHTETR"/>
</dbReference>
<gene>
    <name evidence="7" type="ORF">GCM10009613_34320</name>
</gene>
<dbReference type="Pfam" id="PF16859">
    <property type="entry name" value="TetR_C_11"/>
    <property type="match status" value="1"/>
</dbReference>
<dbReference type="Proteomes" id="UP001501414">
    <property type="component" value="Unassembled WGS sequence"/>
</dbReference>
<organism evidence="7 8">
    <name type="scientific">Pseudonocardia kongjuensis</name>
    <dbReference type="NCBI Taxonomy" id="102227"/>
    <lineage>
        <taxon>Bacteria</taxon>
        <taxon>Bacillati</taxon>
        <taxon>Actinomycetota</taxon>
        <taxon>Actinomycetes</taxon>
        <taxon>Pseudonocardiales</taxon>
        <taxon>Pseudonocardiaceae</taxon>
        <taxon>Pseudonocardia</taxon>
    </lineage>
</organism>
<evidence type="ECO:0000313" key="8">
    <source>
        <dbReference type="Proteomes" id="UP001501414"/>
    </source>
</evidence>
<evidence type="ECO:0000256" key="3">
    <source>
        <dbReference type="ARBA" id="ARBA00023163"/>
    </source>
</evidence>
<dbReference type="InterPro" id="IPR011075">
    <property type="entry name" value="TetR_C"/>
</dbReference>
<dbReference type="Gene3D" id="1.10.10.60">
    <property type="entry name" value="Homeodomain-like"/>
    <property type="match status" value="1"/>
</dbReference>
<evidence type="ECO:0000313" key="7">
    <source>
        <dbReference type="EMBL" id="GAA1391577.1"/>
    </source>
</evidence>
<evidence type="ECO:0000259" key="6">
    <source>
        <dbReference type="PROSITE" id="PS50977"/>
    </source>
</evidence>
<dbReference type="PANTHER" id="PTHR30055">
    <property type="entry name" value="HTH-TYPE TRANSCRIPTIONAL REGULATOR RUTR"/>
    <property type="match status" value="1"/>
</dbReference>
<protein>
    <submittedName>
        <fullName evidence="7">TetR/AcrR family transcriptional regulator</fullName>
    </submittedName>
</protein>